<reference evidence="3" key="2">
    <citation type="submission" date="2012-06" db="EMBL/GenBank/DDBJ databases">
        <title>Comparative genomic analyses of Aspergillus oryzae 3.042 and A. oryzae RIB40 for soy-sauce fermentation.</title>
        <authorList>
            <person name="Zhao G."/>
            <person name="Hou L."/>
            <person name="Wang C."/>
            <person name="Cao X."/>
        </authorList>
    </citation>
    <scope>NUCLEOTIDE SEQUENCE [LARGE SCALE GENOMIC DNA]</scope>
    <source>
        <strain evidence="3">3.042</strain>
    </source>
</reference>
<name>I8TIM9_ASPO3</name>
<gene>
    <name evidence="2" type="ORF">Ao3042_10129</name>
</gene>
<protein>
    <submittedName>
        <fullName evidence="2">Uncharacterized protein</fullName>
    </submittedName>
</protein>
<dbReference type="CDD" id="cd12148">
    <property type="entry name" value="fungal_TF_MHR"/>
    <property type="match status" value="1"/>
</dbReference>
<dbReference type="OrthoDB" id="4161332at2759"/>
<proteinExistence type="predicted"/>
<dbReference type="Proteomes" id="UP000002812">
    <property type="component" value="Unassembled WGS sequence"/>
</dbReference>
<dbReference type="HOGENOM" id="CLU_1266629_0_0_1"/>
<accession>I8TIM9</accession>
<feature type="compositionally biased region" description="Polar residues" evidence="1">
    <location>
        <begin position="148"/>
        <end position="157"/>
    </location>
</feature>
<evidence type="ECO:0000313" key="3">
    <source>
        <dbReference type="Proteomes" id="UP000002812"/>
    </source>
</evidence>
<dbReference type="PANTHER" id="PTHR47425">
    <property type="entry name" value="FARB-RELATED"/>
    <property type="match status" value="1"/>
</dbReference>
<dbReference type="EMBL" id="AKHY01000198">
    <property type="protein sequence ID" value="EIT73910.1"/>
    <property type="molecule type" value="Genomic_DNA"/>
</dbReference>
<comment type="caution">
    <text evidence="2">The sequence shown here is derived from an EMBL/GenBank/DDBJ whole genome shotgun (WGS) entry which is preliminary data.</text>
</comment>
<dbReference type="InterPro" id="IPR052761">
    <property type="entry name" value="Fungal_Detox/Toxin_TFs"/>
</dbReference>
<sequence>MYHLELYQDSVLLTLYRPFLFDKPEMNPLGLPADEWTSTVLRRAKDAATNTNRILGNMIGDDMISNSQAMVCIALVPALQIHLLDATSEKQMVQRMGRHNLEFCMMVIEELKSVYFGAEILSRMFTKAKNWILYRTFAPATAPREHMPQSSRDSTIGSIPEPPNDARQDDVEIFDAFVTMLSPFAPLSAGGPFDNDEYVLSIVLDPLVSRLPMTISAR</sequence>
<organism evidence="2 3">
    <name type="scientific">Aspergillus oryzae (strain 3.042)</name>
    <name type="common">Yellow koji mold</name>
    <dbReference type="NCBI Taxonomy" id="1160506"/>
    <lineage>
        <taxon>Eukaryota</taxon>
        <taxon>Fungi</taxon>
        <taxon>Dikarya</taxon>
        <taxon>Ascomycota</taxon>
        <taxon>Pezizomycotina</taxon>
        <taxon>Eurotiomycetes</taxon>
        <taxon>Eurotiomycetidae</taxon>
        <taxon>Eurotiales</taxon>
        <taxon>Aspergillaceae</taxon>
        <taxon>Aspergillus</taxon>
        <taxon>Aspergillus subgen. Circumdati</taxon>
    </lineage>
</organism>
<dbReference type="AlphaFoldDB" id="I8TIM9"/>
<feature type="region of interest" description="Disordered" evidence="1">
    <location>
        <begin position="143"/>
        <end position="164"/>
    </location>
</feature>
<dbReference type="PANTHER" id="PTHR47425:SF3">
    <property type="entry name" value="ZN(II)2CYS6 TRANSCRIPTION FACTOR (EUROFUNG)"/>
    <property type="match status" value="1"/>
</dbReference>
<evidence type="ECO:0000256" key="1">
    <source>
        <dbReference type="SAM" id="MobiDB-lite"/>
    </source>
</evidence>
<evidence type="ECO:0000313" key="2">
    <source>
        <dbReference type="EMBL" id="EIT73910.1"/>
    </source>
</evidence>
<reference evidence="2 3" key="1">
    <citation type="journal article" date="2012" name="Eukaryot. Cell">
        <title>Draft genome sequence of Aspergillus oryzae strain 3.042.</title>
        <authorList>
            <person name="Zhao G."/>
            <person name="Yao Y."/>
            <person name="Qi W."/>
            <person name="Wang C."/>
            <person name="Hou L."/>
            <person name="Zeng B."/>
            <person name="Cao X."/>
        </authorList>
    </citation>
    <scope>NUCLEOTIDE SEQUENCE [LARGE SCALE GENOMIC DNA]</scope>
    <source>
        <strain evidence="2 3">3.042</strain>
    </source>
</reference>